<sequence>MKKYEYNICTAADKEIFEKQCAALEKHIPGIERSDMLTDVDGSQTQIYELNGKKIIVHNSYYIDAVYIDSEVELTEYFK</sequence>
<evidence type="ECO:0000313" key="1">
    <source>
        <dbReference type="EMBL" id="MCQ5153331.1"/>
    </source>
</evidence>
<evidence type="ECO:0000313" key="2">
    <source>
        <dbReference type="Proteomes" id="UP001206236"/>
    </source>
</evidence>
<reference evidence="1" key="1">
    <citation type="submission" date="2022-06" db="EMBL/GenBank/DDBJ databases">
        <title>Isolation of gut microbiota from human fecal samples.</title>
        <authorList>
            <person name="Pamer E.G."/>
            <person name="Barat B."/>
            <person name="Waligurski E."/>
            <person name="Medina S."/>
            <person name="Paddock L."/>
            <person name="Mostad J."/>
        </authorList>
    </citation>
    <scope>NUCLEOTIDE SEQUENCE</scope>
    <source>
        <strain evidence="1">DFI.5.57</strain>
    </source>
</reference>
<dbReference type="Proteomes" id="UP001206236">
    <property type="component" value="Unassembled WGS sequence"/>
</dbReference>
<protein>
    <submittedName>
        <fullName evidence="1">Uncharacterized protein</fullName>
    </submittedName>
</protein>
<gene>
    <name evidence="1" type="ORF">NE632_08400</name>
</gene>
<dbReference type="AlphaFoldDB" id="A0AAW5KJR0"/>
<name>A0AAW5KJR0_9FIRM</name>
<comment type="caution">
    <text evidence="1">The sequence shown here is derived from an EMBL/GenBank/DDBJ whole genome shotgun (WGS) entry which is preliminary data.</text>
</comment>
<dbReference type="RefSeq" id="WP_117865667.1">
    <property type="nucleotide sequence ID" value="NZ_DAWCVU010000020.1"/>
</dbReference>
<organism evidence="1 2">
    <name type="scientific">Ruminococcus bicirculans</name>
    <name type="common">ex Wegman et al. 2014</name>
    <dbReference type="NCBI Taxonomy" id="1160721"/>
    <lineage>
        <taxon>Bacteria</taxon>
        <taxon>Bacillati</taxon>
        <taxon>Bacillota</taxon>
        <taxon>Clostridia</taxon>
        <taxon>Eubacteriales</taxon>
        <taxon>Oscillospiraceae</taxon>
        <taxon>Ruminococcus</taxon>
    </lineage>
</organism>
<proteinExistence type="predicted"/>
<accession>A0AAW5KJR0</accession>
<dbReference type="EMBL" id="JANGCN010000017">
    <property type="protein sequence ID" value="MCQ5153331.1"/>
    <property type="molecule type" value="Genomic_DNA"/>
</dbReference>